<keyword evidence="10" id="KW-1185">Reference proteome</keyword>
<dbReference type="Pfam" id="PF08016">
    <property type="entry name" value="PKD_channel"/>
    <property type="match status" value="2"/>
</dbReference>
<evidence type="ECO:0000313" key="10">
    <source>
        <dbReference type="Proteomes" id="UP001162131"/>
    </source>
</evidence>
<accession>A0AAU9IJW0</accession>
<feature type="coiled-coil region" evidence="5">
    <location>
        <begin position="1560"/>
        <end position="1608"/>
    </location>
</feature>
<feature type="transmembrane region" description="Helical" evidence="7">
    <location>
        <begin position="411"/>
        <end position="432"/>
    </location>
</feature>
<feature type="transmembrane region" description="Helical" evidence="7">
    <location>
        <begin position="513"/>
        <end position="539"/>
    </location>
</feature>
<feature type="transmembrane region" description="Helical" evidence="7">
    <location>
        <begin position="994"/>
        <end position="1014"/>
    </location>
</feature>
<feature type="transmembrane region" description="Helical" evidence="7">
    <location>
        <begin position="1071"/>
        <end position="1090"/>
    </location>
</feature>
<keyword evidence="3 7" id="KW-1133">Transmembrane helix</keyword>
<reference evidence="9" key="1">
    <citation type="submission" date="2021-09" db="EMBL/GenBank/DDBJ databases">
        <authorList>
            <consortium name="AG Swart"/>
            <person name="Singh M."/>
            <person name="Singh A."/>
            <person name="Seah K."/>
            <person name="Emmerich C."/>
        </authorList>
    </citation>
    <scope>NUCLEOTIDE SEQUENCE</scope>
    <source>
        <strain evidence="9">ATCC30299</strain>
    </source>
</reference>
<feature type="transmembrane region" description="Helical" evidence="7">
    <location>
        <begin position="1141"/>
        <end position="1159"/>
    </location>
</feature>
<feature type="transmembrane region" description="Helical" evidence="7">
    <location>
        <begin position="919"/>
        <end position="941"/>
    </location>
</feature>
<dbReference type="InterPro" id="IPR013122">
    <property type="entry name" value="PKD1_2_channel"/>
</dbReference>
<feature type="coiled-coil region" evidence="5">
    <location>
        <begin position="55"/>
        <end position="82"/>
    </location>
</feature>
<protein>
    <recommendedName>
        <fullName evidence="8">Polycystin cation channel PKD1/PKD2 domain-containing protein</fullName>
    </recommendedName>
</protein>
<feature type="transmembrane region" description="Helical" evidence="7">
    <location>
        <begin position="452"/>
        <end position="474"/>
    </location>
</feature>
<evidence type="ECO:0000256" key="5">
    <source>
        <dbReference type="SAM" id="Coils"/>
    </source>
</evidence>
<feature type="transmembrane region" description="Helical" evidence="7">
    <location>
        <begin position="1020"/>
        <end position="1040"/>
    </location>
</feature>
<feature type="transmembrane region" description="Helical" evidence="7">
    <location>
        <begin position="481"/>
        <end position="501"/>
    </location>
</feature>
<feature type="compositionally biased region" description="Basic and acidic residues" evidence="6">
    <location>
        <begin position="1236"/>
        <end position="1245"/>
    </location>
</feature>
<feature type="transmembrane region" description="Helical" evidence="7">
    <location>
        <begin position="682"/>
        <end position="703"/>
    </location>
</feature>
<evidence type="ECO:0000259" key="8">
    <source>
        <dbReference type="Pfam" id="PF08016"/>
    </source>
</evidence>
<feature type="domain" description="Polycystin cation channel PKD1/PKD2" evidence="8">
    <location>
        <begin position="996"/>
        <end position="1199"/>
    </location>
</feature>
<keyword evidence="2 7" id="KW-0812">Transmembrane</keyword>
<evidence type="ECO:0000256" key="3">
    <source>
        <dbReference type="ARBA" id="ARBA00022989"/>
    </source>
</evidence>
<dbReference type="GO" id="GO:0016020">
    <property type="term" value="C:membrane"/>
    <property type="evidence" value="ECO:0007669"/>
    <property type="project" value="UniProtKB-SubCell"/>
</dbReference>
<comment type="subcellular location">
    <subcellularLocation>
        <location evidence="1">Membrane</location>
        <topology evidence="1">Multi-pass membrane protein</topology>
    </subcellularLocation>
</comment>
<feature type="coiled-coil region" evidence="5">
    <location>
        <begin position="648"/>
        <end position="675"/>
    </location>
</feature>
<dbReference type="GO" id="GO:0005262">
    <property type="term" value="F:calcium channel activity"/>
    <property type="evidence" value="ECO:0007669"/>
    <property type="project" value="TreeGrafter"/>
</dbReference>
<dbReference type="Gene3D" id="1.10.287.70">
    <property type="match status" value="2"/>
</dbReference>
<feature type="region of interest" description="Disordered" evidence="6">
    <location>
        <begin position="1"/>
        <end position="25"/>
    </location>
</feature>
<evidence type="ECO:0000256" key="6">
    <source>
        <dbReference type="SAM" id="MobiDB-lite"/>
    </source>
</evidence>
<sequence length="1608" mass="185634">MEDRVMESSSFIEKDAEAGETDTKPILNMTSSLKKRQKDLESISRQKGQLTIDDIELVDQELEAIEKKLSVVEKDLERSLEATPVNVKGVYISVIVSLIFIVLSIFINRVDKSSPVSLTIIDFFENTVWAGNPNKYFNDIESLTDLDTYYRRVLFPGAFTNEFINKYNYVVGLRLSLKRAILKENPFSEYEEAVRWVRKDPDLGAGDSNSDGEEKNDLGIFNYSSGGGFREAGAYFELFCNLTLQDALVRWRVMKPIWLSPDYFVSITAELLVQNSNMMTTLYYYQTIERTSSGSFSCTSDSVGIFPEAYESWTPESKIVVILGLIYIAGFLLQIYKFVQSIIRICTTLWTKLKLDIAWHEYLEIVTLLLVITSISLFLQNVIGNIGKLQIPIDSESQFSDFVVYCQNFKILIRVTAVATLLIIFRVLVILKSKFPSFGVLFDTINMAKNDIMNFGFITILLIIAFSLSAFVGFGLTTNSFSTFGTAMSSLWSALLAIEIIDEMTVGNYSIAGVFYIVFISLFYFIILNTFLAIVLSVYTELRSRSQLLLEARARMLTEDSNAFIEILLNFLLLRIKNTLEEDAIEYQTLSVKSTTNAQEQEEINDRMRRLENTILLQSQQNIFSIVKYNFGQLQLALRGAGSSLLTREQLSLKLKNTIRTMEQEKAKNEILKKVRENEVNYNFKLFVEMILYIIFIIIYVIAAKYRLRIEESFALNSLVADSLAVPKFVYSSTNVTFYDINNAESAYEFLQQIMVPYIESQTVAVQNHFLTSPKVRVTMNRYKLDKNDNSFSNSVIKNATSYPPEYNHENLQGLSTLTKFRYISSGTKETFKKEGGCTYELFNSQDIQQAFINSKADGFVGNETNVFALEWITYNINMNMFVYAYISFTLDVSGKISPSLSSKTVELDVYTQQFQIRAVLDVIFLLFIIYFICQFGYEWLKIMRKLAGERKRILRGKKAVRDVLNKLKGNNNEENKAGMGIIFSSFGKKIRRGLVWIIFTVKQLFQSLIIFLKMDMFKLLQLISVILSVIQLAFLATLMSNDFVRNYKIGDDWENSIGEFSEISDLYTQYEIITCFNCLIIFLRFLEYFEFSKQLSLLTDILSSAKLDLIFFILMFFIVIIGYTIMGYLIFGQAITNFRLFNYSLFSTFSVLVGQFSVNQIISADGKIGMLWFLTLSIIFNLLLLNIFIAIIYAHYNTGKDSRKMQQIGFFKKIILILKAKWQRKELMEWEDAGDDKAKEKDSQDTPSEGELPKTSENLDYEIETVKPVNYTVNAWIRVLEESLLEKSNGKINLPNLKEENVSAEKVVLPAMLQEVVFVEENQWLQEDALGKLKIWRQLSILHNDYLRRKIEKAIQEGLEPPESSELSNRQMQLWDITPPRDKLTMWMGEESFQNEERVLVWNAAVFDRTRFSSDAEEWSPTIQRHVWVSLEDKDKRAFAKKWIGDIKYIVKAYKSARDPIAYLLKQEWLESDKRMLLWISMSKNEKAKIALYLNQSNRIEAEIIAYLLLEERDNNVFALDDSDATITSLLDSKLYDKLYECAVFQAENNAAQTSSERVDETKGEIKNLKNYNVHLEEDLKNYKKQNKYLKEKAKKLREKCEKLMRA</sequence>
<feature type="transmembrane region" description="Helical" evidence="7">
    <location>
        <begin position="89"/>
        <end position="107"/>
    </location>
</feature>
<keyword evidence="5" id="KW-0175">Coiled coil</keyword>
<evidence type="ECO:0000256" key="1">
    <source>
        <dbReference type="ARBA" id="ARBA00004141"/>
    </source>
</evidence>
<gene>
    <name evidence="9" type="ORF">BSTOLATCC_MIC8743</name>
</gene>
<evidence type="ECO:0000256" key="4">
    <source>
        <dbReference type="ARBA" id="ARBA00023136"/>
    </source>
</evidence>
<evidence type="ECO:0000313" key="9">
    <source>
        <dbReference type="EMBL" id="CAG9313478.1"/>
    </source>
</evidence>
<feature type="compositionally biased region" description="Basic and acidic residues" evidence="6">
    <location>
        <begin position="1"/>
        <end position="23"/>
    </location>
</feature>
<feature type="region of interest" description="Disordered" evidence="6">
    <location>
        <begin position="1234"/>
        <end position="1255"/>
    </location>
</feature>
<dbReference type="GO" id="GO:0050982">
    <property type="term" value="P:detection of mechanical stimulus"/>
    <property type="evidence" value="ECO:0007669"/>
    <property type="project" value="TreeGrafter"/>
</dbReference>
<dbReference type="Proteomes" id="UP001162131">
    <property type="component" value="Unassembled WGS sequence"/>
</dbReference>
<name>A0AAU9IJW0_9CILI</name>
<evidence type="ECO:0000256" key="2">
    <source>
        <dbReference type="ARBA" id="ARBA00022692"/>
    </source>
</evidence>
<dbReference type="EMBL" id="CAJZBQ010000010">
    <property type="protein sequence ID" value="CAG9313478.1"/>
    <property type="molecule type" value="Genomic_DNA"/>
</dbReference>
<feature type="transmembrane region" description="Helical" evidence="7">
    <location>
        <begin position="359"/>
        <end position="379"/>
    </location>
</feature>
<organism evidence="9 10">
    <name type="scientific">Blepharisma stoltei</name>
    <dbReference type="NCBI Taxonomy" id="1481888"/>
    <lineage>
        <taxon>Eukaryota</taxon>
        <taxon>Sar</taxon>
        <taxon>Alveolata</taxon>
        <taxon>Ciliophora</taxon>
        <taxon>Postciliodesmatophora</taxon>
        <taxon>Heterotrichea</taxon>
        <taxon>Heterotrichida</taxon>
        <taxon>Blepharismidae</taxon>
        <taxon>Blepharisma</taxon>
    </lineage>
</organism>
<dbReference type="PANTHER" id="PTHR10877">
    <property type="entry name" value="POLYCYSTIN FAMILY MEMBER"/>
    <property type="match status" value="1"/>
</dbReference>
<evidence type="ECO:0000256" key="7">
    <source>
        <dbReference type="SAM" id="Phobius"/>
    </source>
</evidence>
<proteinExistence type="predicted"/>
<comment type="caution">
    <text evidence="9">The sequence shown here is derived from an EMBL/GenBank/DDBJ whole genome shotgun (WGS) entry which is preliminary data.</text>
</comment>
<dbReference type="InterPro" id="IPR051223">
    <property type="entry name" value="Polycystin"/>
</dbReference>
<feature type="transmembrane region" description="Helical" evidence="7">
    <location>
        <begin position="1171"/>
        <end position="1197"/>
    </location>
</feature>
<dbReference type="PANTHER" id="PTHR10877:SF183">
    <property type="entry name" value="AT14535P-RELATED"/>
    <property type="match status" value="1"/>
</dbReference>
<feature type="transmembrane region" description="Helical" evidence="7">
    <location>
        <begin position="1110"/>
        <end position="1132"/>
    </location>
</feature>
<feature type="domain" description="Polycystin cation channel PKD1/PKD2" evidence="8">
    <location>
        <begin position="342"/>
        <end position="541"/>
    </location>
</feature>
<feature type="transmembrane region" description="Helical" evidence="7">
    <location>
        <begin position="319"/>
        <end position="339"/>
    </location>
</feature>
<keyword evidence="4 7" id="KW-0472">Membrane</keyword>